<dbReference type="InterPro" id="IPR050570">
    <property type="entry name" value="Cell_wall_metabolism_enzyme"/>
</dbReference>
<dbReference type="OrthoDB" id="9809488at2"/>
<dbReference type="Proteomes" id="UP000220102">
    <property type="component" value="Unassembled WGS sequence"/>
</dbReference>
<gene>
    <name evidence="2" type="ORF">CRI94_16170</name>
</gene>
<feature type="domain" description="M23ase beta-sheet core" evidence="1">
    <location>
        <begin position="117"/>
        <end position="200"/>
    </location>
</feature>
<dbReference type="GO" id="GO:0004222">
    <property type="term" value="F:metalloendopeptidase activity"/>
    <property type="evidence" value="ECO:0007669"/>
    <property type="project" value="TreeGrafter"/>
</dbReference>
<evidence type="ECO:0000313" key="3">
    <source>
        <dbReference type="Proteomes" id="UP000220102"/>
    </source>
</evidence>
<comment type="caution">
    <text evidence="2">The sequence shown here is derived from an EMBL/GenBank/DDBJ whole genome shotgun (WGS) entry which is preliminary data.</text>
</comment>
<dbReference type="InterPro" id="IPR011055">
    <property type="entry name" value="Dup_hybrid_motif"/>
</dbReference>
<dbReference type="AlphaFoldDB" id="A0A2A8CUU8"/>
<protein>
    <recommendedName>
        <fullName evidence="1">M23ase beta-sheet core domain-containing protein</fullName>
    </recommendedName>
</protein>
<reference evidence="2 3" key="1">
    <citation type="submission" date="2017-10" db="EMBL/GenBank/DDBJ databases">
        <title>Draft genome of Longibacter Salinarum.</title>
        <authorList>
            <person name="Goh K.M."/>
            <person name="Shamsir M.S."/>
            <person name="Lim S.W."/>
        </authorList>
    </citation>
    <scope>NUCLEOTIDE SEQUENCE [LARGE SCALE GENOMIC DNA]</scope>
    <source>
        <strain evidence="2 3">KCTC 52045</strain>
    </source>
</reference>
<dbReference type="InterPro" id="IPR016047">
    <property type="entry name" value="M23ase_b-sheet_dom"/>
</dbReference>
<accession>A0A2A8CUU8</accession>
<organism evidence="2 3">
    <name type="scientific">Longibacter salinarum</name>
    <dbReference type="NCBI Taxonomy" id="1850348"/>
    <lineage>
        <taxon>Bacteria</taxon>
        <taxon>Pseudomonadati</taxon>
        <taxon>Rhodothermota</taxon>
        <taxon>Rhodothermia</taxon>
        <taxon>Rhodothermales</taxon>
        <taxon>Salisaetaceae</taxon>
        <taxon>Longibacter</taxon>
    </lineage>
</organism>
<dbReference type="RefSeq" id="WP_098078469.1">
    <property type="nucleotide sequence ID" value="NZ_PDEQ01000010.1"/>
</dbReference>
<dbReference type="EMBL" id="PDEQ01000010">
    <property type="protein sequence ID" value="PEN11321.1"/>
    <property type="molecule type" value="Genomic_DNA"/>
</dbReference>
<proteinExistence type="predicted"/>
<dbReference type="PANTHER" id="PTHR21666">
    <property type="entry name" value="PEPTIDASE-RELATED"/>
    <property type="match status" value="1"/>
</dbReference>
<dbReference type="PANTHER" id="PTHR21666:SF270">
    <property type="entry name" value="MUREIN HYDROLASE ACTIVATOR ENVC"/>
    <property type="match status" value="1"/>
</dbReference>
<keyword evidence="3" id="KW-1185">Reference proteome</keyword>
<dbReference type="Gene3D" id="2.70.70.10">
    <property type="entry name" value="Glucose Permease (Domain IIA)"/>
    <property type="match status" value="1"/>
</dbReference>
<evidence type="ECO:0000313" key="2">
    <source>
        <dbReference type="EMBL" id="PEN11321.1"/>
    </source>
</evidence>
<name>A0A2A8CUU8_9BACT</name>
<dbReference type="Pfam" id="PF01551">
    <property type="entry name" value="Peptidase_M23"/>
    <property type="match status" value="1"/>
</dbReference>
<sequence>MNHLNVPFDHKLLRWAAVVTFLLSGLFAGPARAQYGLNPTPDTLTQSVLIHPPIDATGEGLSLATSEHTYKPHLRLGDQLGRDFGVEKLQEDGIARPYTPGTRGKQNEDWYGWRRDVLAPFEATVVRVTEPDTTNQPGTMNREAQPGFIVFETDDASLVYAHVREIEVEKGDTVQPGDVVAKVGNNGNSRAPHVHIGAWTGEGSLGGSKTGGTPLQIQVDLYASERK</sequence>
<dbReference type="SUPFAM" id="SSF51261">
    <property type="entry name" value="Duplicated hybrid motif"/>
    <property type="match status" value="1"/>
</dbReference>
<evidence type="ECO:0000259" key="1">
    <source>
        <dbReference type="Pfam" id="PF01551"/>
    </source>
</evidence>
<dbReference type="CDD" id="cd12797">
    <property type="entry name" value="M23_peptidase"/>
    <property type="match status" value="1"/>
</dbReference>